<dbReference type="AlphaFoldDB" id="A0A9N9J054"/>
<evidence type="ECO:0000313" key="2">
    <source>
        <dbReference type="Proteomes" id="UP000789570"/>
    </source>
</evidence>
<dbReference type="EMBL" id="CAJVPQ010019350">
    <property type="protein sequence ID" value="CAG8753767.1"/>
    <property type="molecule type" value="Genomic_DNA"/>
</dbReference>
<reference evidence="1" key="1">
    <citation type="submission" date="2021-06" db="EMBL/GenBank/DDBJ databases">
        <authorList>
            <person name="Kallberg Y."/>
            <person name="Tangrot J."/>
            <person name="Rosling A."/>
        </authorList>
    </citation>
    <scope>NUCLEOTIDE SEQUENCE</scope>
    <source>
        <strain evidence="1">UK204</strain>
    </source>
</reference>
<gene>
    <name evidence="1" type="ORF">FCALED_LOCUS16468</name>
</gene>
<keyword evidence="2" id="KW-1185">Reference proteome</keyword>
<feature type="non-terminal residue" evidence="1">
    <location>
        <position position="138"/>
    </location>
</feature>
<accession>A0A9N9J054</accession>
<protein>
    <submittedName>
        <fullName evidence="1">12320_t:CDS:1</fullName>
    </submittedName>
</protein>
<organism evidence="1 2">
    <name type="scientific">Funneliformis caledonium</name>
    <dbReference type="NCBI Taxonomy" id="1117310"/>
    <lineage>
        <taxon>Eukaryota</taxon>
        <taxon>Fungi</taxon>
        <taxon>Fungi incertae sedis</taxon>
        <taxon>Mucoromycota</taxon>
        <taxon>Glomeromycotina</taxon>
        <taxon>Glomeromycetes</taxon>
        <taxon>Glomerales</taxon>
        <taxon>Glomeraceae</taxon>
        <taxon>Funneliformis</taxon>
    </lineage>
</organism>
<comment type="caution">
    <text evidence="1">The sequence shown here is derived from an EMBL/GenBank/DDBJ whole genome shotgun (WGS) entry which is preliminary data.</text>
</comment>
<proteinExistence type="predicted"/>
<name>A0A9N9J054_9GLOM</name>
<sequence>RATKITISLFKNEHNHELKPETSEFSNKYRGLTKEMMDEIKIMTKHSNLSITNDLLEKFPLAKDYLLRSTSRVEEMNGIIKRTIRSNSTLCQLVECLAEWLITEIQWGRFHEYRSSTTSSISVSMGEDLFPSIVETLK</sequence>
<feature type="non-terminal residue" evidence="1">
    <location>
        <position position="1"/>
    </location>
</feature>
<dbReference type="OrthoDB" id="2348750at2759"/>
<evidence type="ECO:0000313" key="1">
    <source>
        <dbReference type="EMBL" id="CAG8753767.1"/>
    </source>
</evidence>
<dbReference type="Proteomes" id="UP000789570">
    <property type="component" value="Unassembled WGS sequence"/>
</dbReference>